<keyword evidence="2" id="KW-1003">Cell membrane</keyword>
<evidence type="ECO:0000256" key="2">
    <source>
        <dbReference type="ARBA" id="ARBA00022475"/>
    </source>
</evidence>
<gene>
    <name evidence="7" type="ORF">SAMN04488068_0042</name>
</gene>
<evidence type="ECO:0000313" key="7">
    <source>
        <dbReference type="EMBL" id="SHH35651.1"/>
    </source>
</evidence>
<dbReference type="GO" id="GO:0005886">
    <property type="term" value="C:plasma membrane"/>
    <property type="evidence" value="ECO:0007669"/>
    <property type="project" value="UniProtKB-SubCell"/>
</dbReference>
<evidence type="ECO:0000256" key="5">
    <source>
        <dbReference type="ARBA" id="ARBA00023136"/>
    </source>
</evidence>
<feature type="transmembrane region" description="Helical" evidence="6">
    <location>
        <begin position="184"/>
        <end position="207"/>
    </location>
</feature>
<feature type="transmembrane region" description="Helical" evidence="6">
    <location>
        <begin position="260"/>
        <end position="279"/>
    </location>
</feature>
<name>A0A1M5SB17_9GAMM</name>
<keyword evidence="3 6" id="KW-0812">Transmembrane</keyword>
<evidence type="ECO:0000313" key="8">
    <source>
        <dbReference type="Proteomes" id="UP000199758"/>
    </source>
</evidence>
<feature type="transmembrane region" description="Helical" evidence="6">
    <location>
        <begin position="113"/>
        <end position="137"/>
    </location>
</feature>
<feature type="transmembrane region" description="Helical" evidence="6">
    <location>
        <begin position="352"/>
        <end position="372"/>
    </location>
</feature>
<dbReference type="AlphaFoldDB" id="A0A1M5SB17"/>
<dbReference type="PANTHER" id="PTHR30250">
    <property type="entry name" value="PST FAMILY PREDICTED COLANIC ACID TRANSPORTER"/>
    <property type="match status" value="1"/>
</dbReference>
<keyword evidence="5 6" id="KW-0472">Membrane</keyword>
<evidence type="ECO:0000256" key="1">
    <source>
        <dbReference type="ARBA" id="ARBA00004651"/>
    </source>
</evidence>
<dbReference type="EMBL" id="FQWZ01000011">
    <property type="protein sequence ID" value="SHH35651.1"/>
    <property type="molecule type" value="Genomic_DNA"/>
</dbReference>
<feature type="transmembrane region" description="Helical" evidence="6">
    <location>
        <begin position="325"/>
        <end position="346"/>
    </location>
</feature>
<feature type="transmembrane region" description="Helical" evidence="6">
    <location>
        <begin position="143"/>
        <end position="163"/>
    </location>
</feature>
<sequence length="393" mass="42034">MIAKRLPPSQFAVVAVMGAIAEVAKVIIDAGVDIYSLREYGMDRAAVAARAVSVGCTKLVMMSFGTAALLLILYCYAPDIDLSDAIAISLFPALQLGLNFFLNLSLAGLSQRVVITAAACGYACYFLFLVAALLLPGDAARHSLTMLAAMEAMLLIIGLRWGLRQLEPLSRRAFSEVTSILRRALPVGVAAIIAIMYSRLDLMVLKLNVSQEVLGFYAFAARLVDPFTQIIAGCVAAMGGHYASLWAKGIDAFDAAALRLRLWVSGAAILIVLAMALSASTLLEWMFPAFVPATNLVILFSLLLIPRIYNNATTTLLIAAHRERATPIISVVNLIILAVLLFMLAGRYGAPGVIVALLVTECINSMIQTLVLRSACSSRRVDSSRTHQGAGSL</sequence>
<feature type="transmembrane region" description="Helical" evidence="6">
    <location>
        <begin position="86"/>
        <end position="106"/>
    </location>
</feature>
<proteinExistence type="predicted"/>
<organism evidence="7 8">
    <name type="scientific">Hydrocarboniphaga daqingensis</name>
    <dbReference type="NCBI Taxonomy" id="490188"/>
    <lineage>
        <taxon>Bacteria</taxon>
        <taxon>Pseudomonadati</taxon>
        <taxon>Pseudomonadota</taxon>
        <taxon>Gammaproteobacteria</taxon>
        <taxon>Nevskiales</taxon>
        <taxon>Nevskiaceae</taxon>
        <taxon>Hydrocarboniphaga</taxon>
    </lineage>
</organism>
<dbReference type="InterPro" id="IPR050833">
    <property type="entry name" value="Poly_Biosynth_Transport"/>
</dbReference>
<comment type="subcellular location">
    <subcellularLocation>
        <location evidence="1">Cell membrane</location>
        <topology evidence="1">Multi-pass membrane protein</topology>
    </subcellularLocation>
</comment>
<evidence type="ECO:0000256" key="3">
    <source>
        <dbReference type="ARBA" id="ARBA00022692"/>
    </source>
</evidence>
<feature type="transmembrane region" description="Helical" evidence="6">
    <location>
        <begin position="47"/>
        <end position="74"/>
    </location>
</feature>
<feature type="transmembrane region" description="Helical" evidence="6">
    <location>
        <begin position="227"/>
        <end position="248"/>
    </location>
</feature>
<accession>A0A1M5SB17</accession>
<evidence type="ECO:0000256" key="6">
    <source>
        <dbReference type="SAM" id="Phobius"/>
    </source>
</evidence>
<dbReference type="Proteomes" id="UP000199758">
    <property type="component" value="Unassembled WGS sequence"/>
</dbReference>
<dbReference type="STRING" id="490188.SAMN04488068_0042"/>
<feature type="transmembrane region" description="Helical" evidence="6">
    <location>
        <begin position="285"/>
        <end position="305"/>
    </location>
</feature>
<reference evidence="7 8" key="1">
    <citation type="submission" date="2016-11" db="EMBL/GenBank/DDBJ databases">
        <authorList>
            <person name="Jaros S."/>
            <person name="Januszkiewicz K."/>
            <person name="Wedrychowicz H."/>
        </authorList>
    </citation>
    <scope>NUCLEOTIDE SEQUENCE [LARGE SCALE GENOMIC DNA]</scope>
    <source>
        <strain evidence="7 8">CGMCC 1.7049</strain>
    </source>
</reference>
<feature type="transmembrane region" description="Helical" evidence="6">
    <location>
        <begin position="12"/>
        <end position="35"/>
    </location>
</feature>
<keyword evidence="8" id="KW-1185">Reference proteome</keyword>
<dbReference type="PANTHER" id="PTHR30250:SF11">
    <property type="entry name" value="O-ANTIGEN TRANSPORTER-RELATED"/>
    <property type="match status" value="1"/>
</dbReference>
<evidence type="ECO:0000256" key="4">
    <source>
        <dbReference type="ARBA" id="ARBA00022989"/>
    </source>
</evidence>
<keyword evidence="4 6" id="KW-1133">Transmembrane helix</keyword>
<protein>
    <submittedName>
        <fullName evidence="7">Membrane protein involved in the export of O-antigen and teichoic acid</fullName>
    </submittedName>
</protein>